<accession>A0A091CC90</accession>
<dbReference type="Gene3D" id="3.20.20.210">
    <property type="match status" value="1"/>
</dbReference>
<dbReference type="PANTHER" id="PTHR43844:SF1">
    <property type="entry name" value="METHIONINE SYNTHASE"/>
    <property type="match status" value="1"/>
</dbReference>
<gene>
    <name evidence="2" type="ORF">TMUPMC115_2178</name>
</gene>
<dbReference type="PATRIC" id="fig|1302649.3.peg.2176"/>
<dbReference type="InterPro" id="IPR002629">
    <property type="entry name" value="Met_Synth_C/arc"/>
</dbReference>
<keyword evidence="2" id="KW-0489">Methyltransferase</keyword>
<evidence type="ECO:0000313" key="2">
    <source>
        <dbReference type="EMBL" id="KFN89918.1"/>
    </source>
</evidence>
<dbReference type="Proteomes" id="UP000029380">
    <property type="component" value="Unassembled WGS sequence"/>
</dbReference>
<dbReference type="EC" id="2.1.1.14" evidence="2"/>
<evidence type="ECO:0000259" key="1">
    <source>
        <dbReference type="Pfam" id="PF01717"/>
    </source>
</evidence>
<dbReference type="GO" id="GO:0003871">
    <property type="term" value="F:5-methyltetrahydropteroyltriglutamate-homocysteine S-methyltransferase activity"/>
    <property type="evidence" value="ECO:0007669"/>
    <property type="project" value="UniProtKB-EC"/>
</dbReference>
<reference evidence="2 3" key="1">
    <citation type="submission" date="2014-08" db="EMBL/GenBank/DDBJ databases">
        <title>Genome sequence of Tetragenococcus muriaticus.</title>
        <authorList>
            <person name="Chuea-nongthon C."/>
            <person name="Rodtong S."/>
            <person name="Yongsawatdigul J."/>
            <person name="Steele J.L."/>
            <person name="Liu X.-y."/>
            <person name="Speers J."/>
            <person name="Glasner J.D."/>
            <person name="Neeno-Eckwall E.C."/>
        </authorList>
    </citation>
    <scope>NUCLEOTIDE SEQUENCE [LARGE SCALE GENOMIC DNA]</scope>
    <source>
        <strain evidence="2 3">PMC-11-5</strain>
    </source>
</reference>
<dbReference type="PANTHER" id="PTHR43844">
    <property type="entry name" value="METHIONINE SYNTHASE"/>
    <property type="match status" value="1"/>
</dbReference>
<sequence>MSQQVVNQGAVNRYDIVGSFLRPEVLKEAREKYSAGEISYQELQEVEDQEITKLINKEKEIGLRYVTDGEFRRSYWHLDVFLGT</sequence>
<proteinExistence type="predicted"/>
<dbReference type="EMBL" id="JPVU01000240">
    <property type="protein sequence ID" value="KFN89918.1"/>
    <property type="molecule type" value="Genomic_DNA"/>
</dbReference>
<dbReference type="GO" id="GO:0009086">
    <property type="term" value="P:methionine biosynthetic process"/>
    <property type="evidence" value="ECO:0007669"/>
    <property type="project" value="InterPro"/>
</dbReference>
<feature type="domain" description="Cobalamin-independent methionine synthase MetE C-terminal/archaeal" evidence="1">
    <location>
        <begin position="17"/>
        <end position="75"/>
    </location>
</feature>
<protein>
    <submittedName>
        <fullName evidence="2">Cobalamin-independent methionine synthase II</fullName>
        <ecNumber evidence="2">2.1.1.14</ecNumber>
    </submittedName>
</protein>
<keyword evidence="2" id="KW-0808">Transferase</keyword>
<dbReference type="SUPFAM" id="SSF51726">
    <property type="entry name" value="UROD/MetE-like"/>
    <property type="match status" value="1"/>
</dbReference>
<dbReference type="InterPro" id="IPR038071">
    <property type="entry name" value="UROD/MetE-like_sf"/>
</dbReference>
<dbReference type="Pfam" id="PF01717">
    <property type="entry name" value="Meth_synt_2"/>
    <property type="match status" value="1"/>
</dbReference>
<evidence type="ECO:0000313" key="3">
    <source>
        <dbReference type="Proteomes" id="UP000029380"/>
    </source>
</evidence>
<name>A0A091CC90_9ENTE</name>
<dbReference type="AlphaFoldDB" id="A0A091CC90"/>
<comment type="caution">
    <text evidence="2">The sequence shown here is derived from an EMBL/GenBank/DDBJ whole genome shotgun (WGS) entry which is preliminary data.</text>
</comment>
<organism evidence="2 3">
    <name type="scientific">Tetragenococcus muriaticus PMC-11-5</name>
    <dbReference type="NCBI Taxonomy" id="1302649"/>
    <lineage>
        <taxon>Bacteria</taxon>
        <taxon>Bacillati</taxon>
        <taxon>Bacillota</taxon>
        <taxon>Bacilli</taxon>
        <taxon>Lactobacillales</taxon>
        <taxon>Enterococcaceae</taxon>
        <taxon>Tetragenococcus</taxon>
    </lineage>
</organism>
<dbReference type="GO" id="GO:0008270">
    <property type="term" value="F:zinc ion binding"/>
    <property type="evidence" value="ECO:0007669"/>
    <property type="project" value="InterPro"/>
</dbReference>
<dbReference type="GO" id="GO:0032259">
    <property type="term" value="P:methylation"/>
    <property type="evidence" value="ECO:0007669"/>
    <property type="project" value="UniProtKB-KW"/>
</dbReference>